<dbReference type="Proteomes" id="UP000009183">
    <property type="component" value="Chromosome 9"/>
</dbReference>
<keyword evidence="2" id="KW-1185">Reference proteome</keyword>
<reference evidence="2" key="1">
    <citation type="journal article" date="2007" name="Nature">
        <title>The grapevine genome sequence suggests ancestral hexaploidization in major angiosperm phyla.</title>
        <authorList>
            <consortium name="The French-Italian Public Consortium for Grapevine Genome Characterization."/>
            <person name="Jaillon O."/>
            <person name="Aury J.-M."/>
            <person name="Noel B."/>
            <person name="Policriti A."/>
            <person name="Clepet C."/>
            <person name="Casagrande A."/>
            <person name="Choisne N."/>
            <person name="Aubourg S."/>
            <person name="Vitulo N."/>
            <person name="Jubin C."/>
            <person name="Vezzi A."/>
            <person name="Legeai F."/>
            <person name="Hugueney P."/>
            <person name="Dasilva C."/>
            <person name="Horner D."/>
            <person name="Mica E."/>
            <person name="Jublot D."/>
            <person name="Poulain J."/>
            <person name="Bruyere C."/>
            <person name="Billault A."/>
            <person name="Segurens B."/>
            <person name="Gouyvenoux M."/>
            <person name="Ugarte E."/>
            <person name="Cattonaro F."/>
            <person name="Anthouard V."/>
            <person name="Vico V."/>
            <person name="Del Fabbro C."/>
            <person name="Alaux M."/>
            <person name="Di Gaspero G."/>
            <person name="Dumas V."/>
            <person name="Felice N."/>
            <person name="Paillard S."/>
            <person name="Juman I."/>
            <person name="Moroldo M."/>
            <person name="Scalabrin S."/>
            <person name="Canaguier A."/>
            <person name="Le Clainche I."/>
            <person name="Malacrida G."/>
            <person name="Durand E."/>
            <person name="Pesole G."/>
            <person name="Laucou V."/>
            <person name="Chatelet P."/>
            <person name="Merdinoglu D."/>
            <person name="Delledonne M."/>
            <person name="Pezzotti M."/>
            <person name="Lecharny A."/>
            <person name="Scarpelli C."/>
            <person name="Artiguenave F."/>
            <person name="Pe M.E."/>
            <person name="Valle G."/>
            <person name="Morgante M."/>
            <person name="Caboche M."/>
            <person name="Adam-Blondon A.-F."/>
            <person name="Weissenbach J."/>
            <person name="Quetier F."/>
            <person name="Wincker P."/>
        </authorList>
    </citation>
    <scope>NUCLEOTIDE SEQUENCE [LARGE SCALE GENOMIC DNA]</scope>
    <source>
        <strain evidence="2">cv. Pinot noir / PN40024</strain>
    </source>
</reference>
<evidence type="ECO:0000313" key="2">
    <source>
        <dbReference type="Proteomes" id="UP000009183"/>
    </source>
</evidence>
<organism evidence="1 2">
    <name type="scientific">Vitis vinifera</name>
    <name type="common">Grape</name>
    <dbReference type="NCBI Taxonomy" id="29760"/>
    <lineage>
        <taxon>Eukaryota</taxon>
        <taxon>Viridiplantae</taxon>
        <taxon>Streptophyta</taxon>
        <taxon>Embryophyta</taxon>
        <taxon>Tracheophyta</taxon>
        <taxon>Spermatophyta</taxon>
        <taxon>Magnoliopsida</taxon>
        <taxon>eudicotyledons</taxon>
        <taxon>Gunneridae</taxon>
        <taxon>Pentapetalae</taxon>
        <taxon>rosids</taxon>
        <taxon>Vitales</taxon>
        <taxon>Vitaceae</taxon>
        <taxon>Viteae</taxon>
        <taxon>Vitis</taxon>
    </lineage>
</organism>
<protein>
    <submittedName>
        <fullName evidence="1">Uncharacterized protein</fullName>
    </submittedName>
</protein>
<name>D7T3Y4_VITVI</name>
<dbReference type="EMBL" id="FN595513">
    <property type="protein sequence ID" value="CBI25216.3"/>
    <property type="molecule type" value="Genomic_DNA"/>
</dbReference>
<proteinExistence type="predicted"/>
<evidence type="ECO:0000313" key="1">
    <source>
        <dbReference type="EMBL" id="CBI25216.3"/>
    </source>
</evidence>
<gene>
    <name evidence="1" type="ordered locus">VIT_09s0018g01010</name>
</gene>
<dbReference type="PaxDb" id="29760-VIT_09s0018g01010.t01"/>
<dbReference type="InParanoid" id="D7T3Y4"/>
<accession>D7T3Y4</accession>
<sequence>MASSPLLRSCHFANLKLPIDHFD</sequence>
<dbReference type="HOGENOM" id="CLU_3423633_0_0_1"/>
<dbReference type="AlphaFoldDB" id="D7T3Y4"/>